<dbReference type="AlphaFoldDB" id="A0A672Y2M8"/>
<keyword evidence="2" id="KW-1185">Reference proteome</keyword>
<evidence type="ECO:0000313" key="2">
    <source>
        <dbReference type="Proteomes" id="UP000472271"/>
    </source>
</evidence>
<name>A0A672Y2M8_9TELE</name>
<reference evidence="1" key="1">
    <citation type="submission" date="2019-06" db="EMBL/GenBank/DDBJ databases">
        <authorList>
            <consortium name="Wellcome Sanger Institute Data Sharing"/>
        </authorList>
    </citation>
    <scope>NUCLEOTIDE SEQUENCE [LARGE SCALE GENOMIC DNA]</scope>
</reference>
<reference evidence="1" key="2">
    <citation type="submission" date="2025-08" db="UniProtKB">
        <authorList>
            <consortium name="Ensembl"/>
        </authorList>
    </citation>
    <scope>IDENTIFICATION</scope>
</reference>
<evidence type="ECO:0008006" key="3">
    <source>
        <dbReference type="Google" id="ProtNLM"/>
    </source>
</evidence>
<proteinExistence type="predicted"/>
<dbReference type="InParanoid" id="A0A672Y2M8"/>
<reference evidence="1" key="3">
    <citation type="submission" date="2025-09" db="UniProtKB">
        <authorList>
            <consortium name="Ensembl"/>
        </authorList>
    </citation>
    <scope>IDENTIFICATION</scope>
</reference>
<dbReference type="Proteomes" id="UP000472271">
    <property type="component" value="Chromosome 5"/>
</dbReference>
<sequence length="41" mass="4699">MLQPPVPLPSEIWSLVFRYLSVRDKSSVRASSAHDQKFVLI</sequence>
<organism evidence="1 2">
    <name type="scientific">Sphaeramia orbicularis</name>
    <name type="common">orbiculate cardinalfish</name>
    <dbReference type="NCBI Taxonomy" id="375764"/>
    <lineage>
        <taxon>Eukaryota</taxon>
        <taxon>Metazoa</taxon>
        <taxon>Chordata</taxon>
        <taxon>Craniata</taxon>
        <taxon>Vertebrata</taxon>
        <taxon>Euteleostomi</taxon>
        <taxon>Actinopterygii</taxon>
        <taxon>Neopterygii</taxon>
        <taxon>Teleostei</taxon>
        <taxon>Neoteleostei</taxon>
        <taxon>Acanthomorphata</taxon>
        <taxon>Gobiaria</taxon>
        <taxon>Kurtiformes</taxon>
        <taxon>Apogonoidei</taxon>
        <taxon>Apogonidae</taxon>
        <taxon>Apogoninae</taxon>
        <taxon>Sphaeramia</taxon>
    </lineage>
</organism>
<protein>
    <recommendedName>
        <fullName evidence="3">F-box domain-containing protein</fullName>
    </recommendedName>
</protein>
<evidence type="ECO:0000313" key="1">
    <source>
        <dbReference type="Ensembl" id="ENSSORP00005000312.1"/>
    </source>
</evidence>
<dbReference type="Ensembl" id="ENSSORT00005000334.1">
    <property type="protein sequence ID" value="ENSSORP00005000312.1"/>
    <property type="gene ID" value="ENSSORG00005000229.1"/>
</dbReference>
<accession>A0A672Y2M8</accession>